<organism evidence="2 3">
    <name type="scientific">Adiantum capillus-veneris</name>
    <name type="common">Maidenhair fern</name>
    <dbReference type="NCBI Taxonomy" id="13818"/>
    <lineage>
        <taxon>Eukaryota</taxon>
        <taxon>Viridiplantae</taxon>
        <taxon>Streptophyta</taxon>
        <taxon>Embryophyta</taxon>
        <taxon>Tracheophyta</taxon>
        <taxon>Polypodiopsida</taxon>
        <taxon>Polypodiidae</taxon>
        <taxon>Polypodiales</taxon>
        <taxon>Pteridineae</taxon>
        <taxon>Pteridaceae</taxon>
        <taxon>Vittarioideae</taxon>
        <taxon>Adiantum</taxon>
    </lineage>
</organism>
<dbReference type="OrthoDB" id="1909256at2759"/>
<dbReference type="AlphaFoldDB" id="A0A9D4ZIW2"/>
<evidence type="ECO:0000313" key="2">
    <source>
        <dbReference type="EMBL" id="KAI5077169.1"/>
    </source>
</evidence>
<evidence type="ECO:0000313" key="3">
    <source>
        <dbReference type="Proteomes" id="UP000886520"/>
    </source>
</evidence>
<proteinExistence type="predicted"/>
<dbReference type="Pfam" id="PF22942">
    <property type="entry name" value="DUF7025"/>
    <property type="match status" value="1"/>
</dbReference>
<dbReference type="PANTHER" id="PTHR46411">
    <property type="entry name" value="FAMILY ATPASE, PUTATIVE-RELATED"/>
    <property type="match status" value="1"/>
</dbReference>
<protein>
    <recommendedName>
        <fullName evidence="1">DUF7025 domain-containing protein</fullName>
    </recommendedName>
</protein>
<feature type="domain" description="DUF7025" evidence="1">
    <location>
        <begin position="246"/>
        <end position="344"/>
    </location>
</feature>
<sequence>MEDAIHNHGHVVAVDGKAEGREGDQAKTEEELKVKDPHWRWPTHQKWYSHMEGVWKTKDTTSSDERKNLQDGLQCPFEVNTILKEQNEDLSEVRVKLRSPYLISVPRKYLPEVAESNLCSDEPNVDAKDLFGIRNLLQDELKVTQDASSKARPQGDGSNYSVCKDEVAMLGSNECAADGKYEIAQHGSNVANVVVYGEYEVAQHGSNVANGVVDAGEDEALANIHLQHLLRFLDAQFKDAFAKYAWMKQEGLVLYNMLWAFLIRGTEVRRICNISGQTCQAVVCGKGNYDHKTWAPDKNGFKVKVKVTDFNGESFHHCTMKYKIPEFDGEVPFTSLPVCPWSFFSSQEQHDLTDHLQQRGQLFYDYAVKEPFRFMHFRGSLGFYERYLRDAYN</sequence>
<reference evidence="2" key="1">
    <citation type="submission" date="2021-01" db="EMBL/GenBank/DDBJ databases">
        <title>Adiantum capillus-veneris genome.</title>
        <authorList>
            <person name="Fang Y."/>
            <person name="Liao Q."/>
        </authorList>
    </citation>
    <scope>NUCLEOTIDE SEQUENCE</scope>
    <source>
        <strain evidence="2">H3</strain>
        <tissue evidence="2">Leaf</tissue>
    </source>
</reference>
<dbReference type="PANTHER" id="PTHR46411:SF3">
    <property type="entry name" value="AAA+ ATPASE DOMAIN-CONTAINING PROTEIN"/>
    <property type="match status" value="1"/>
</dbReference>
<name>A0A9D4ZIW2_ADICA</name>
<gene>
    <name evidence="2" type="ORF">GOP47_0006993</name>
</gene>
<evidence type="ECO:0000259" key="1">
    <source>
        <dbReference type="Pfam" id="PF22942"/>
    </source>
</evidence>
<keyword evidence="3" id="KW-1185">Reference proteome</keyword>
<dbReference type="EMBL" id="JABFUD020000007">
    <property type="protein sequence ID" value="KAI5077169.1"/>
    <property type="molecule type" value="Genomic_DNA"/>
</dbReference>
<dbReference type="InterPro" id="IPR054289">
    <property type="entry name" value="DUF7025"/>
</dbReference>
<accession>A0A9D4ZIW2</accession>
<dbReference type="Proteomes" id="UP000886520">
    <property type="component" value="Chromosome 7"/>
</dbReference>
<comment type="caution">
    <text evidence="2">The sequence shown here is derived from an EMBL/GenBank/DDBJ whole genome shotgun (WGS) entry which is preliminary data.</text>
</comment>